<name>A9NXL6_PICSI</name>
<reference evidence="1" key="1">
    <citation type="journal article" date="2008" name="BMC Genomics">
        <title>A conifer genomics resource of 200,000 spruce (Picea spp.) ESTs and 6,464 high-quality, sequence-finished full-length cDNAs for Sitka spruce (Picea sitchensis).</title>
        <authorList>
            <person name="Ralph S.G."/>
            <person name="Chun H.J."/>
            <person name="Kolosova N."/>
            <person name="Cooper D."/>
            <person name="Oddy C."/>
            <person name="Ritland C.E."/>
            <person name="Kirkpatrick R."/>
            <person name="Moore R."/>
            <person name="Barber S."/>
            <person name="Holt R.A."/>
            <person name="Jones S.J."/>
            <person name="Marra M.A."/>
            <person name="Douglas C.J."/>
            <person name="Ritland K."/>
            <person name="Bohlmann J."/>
        </authorList>
    </citation>
    <scope>NUCLEOTIDE SEQUENCE</scope>
    <source>
        <tissue evidence="1">Green portion of the leader tissue</tissue>
    </source>
</reference>
<organism evidence="1">
    <name type="scientific">Picea sitchensis</name>
    <name type="common">Sitka spruce</name>
    <name type="synonym">Pinus sitchensis</name>
    <dbReference type="NCBI Taxonomy" id="3332"/>
    <lineage>
        <taxon>Eukaryota</taxon>
        <taxon>Viridiplantae</taxon>
        <taxon>Streptophyta</taxon>
        <taxon>Embryophyta</taxon>
        <taxon>Tracheophyta</taxon>
        <taxon>Spermatophyta</taxon>
        <taxon>Pinopsida</taxon>
        <taxon>Pinidae</taxon>
        <taxon>Conifers I</taxon>
        <taxon>Pinales</taxon>
        <taxon>Pinaceae</taxon>
        <taxon>Picea</taxon>
    </lineage>
</organism>
<evidence type="ECO:0000313" key="1">
    <source>
        <dbReference type="EMBL" id="ABK25377.1"/>
    </source>
</evidence>
<dbReference type="AlphaFoldDB" id="A9NXL6"/>
<sequence length="50" mass="5976">MPENELSCHARYNIDRPWLKKSKKKNRITGCERGSLKLFLILVTREYLIL</sequence>
<dbReference type="EMBL" id="EF086204">
    <property type="protein sequence ID" value="ABK25488.1"/>
    <property type="molecule type" value="mRNA"/>
</dbReference>
<proteinExistence type="evidence at transcript level"/>
<protein>
    <submittedName>
        <fullName evidence="1">Uncharacterized protein</fullName>
    </submittedName>
</protein>
<accession>A9NXL6</accession>
<dbReference type="EMBL" id="EF086090">
    <property type="protein sequence ID" value="ABK25377.1"/>
    <property type="molecule type" value="mRNA"/>
</dbReference>